<feature type="region of interest" description="Disordered" evidence="7">
    <location>
        <begin position="414"/>
        <end position="442"/>
    </location>
</feature>
<dbReference type="AlphaFoldDB" id="A0A9X3EWE9"/>
<evidence type="ECO:0000256" key="2">
    <source>
        <dbReference type="ARBA" id="ARBA00012438"/>
    </source>
</evidence>
<dbReference type="GO" id="GO:0005886">
    <property type="term" value="C:plasma membrane"/>
    <property type="evidence" value="ECO:0007669"/>
    <property type="project" value="TreeGrafter"/>
</dbReference>
<dbReference type="SUPFAM" id="SSF47384">
    <property type="entry name" value="Homodimeric domain of signal transducing histidine kinase"/>
    <property type="match status" value="1"/>
</dbReference>
<dbReference type="GO" id="GO:0009927">
    <property type="term" value="F:histidine phosphotransfer kinase activity"/>
    <property type="evidence" value="ECO:0007669"/>
    <property type="project" value="TreeGrafter"/>
</dbReference>
<dbReference type="Pfam" id="PF00512">
    <property type="entry name" value="HisKA"/>
    <property type="match status" value="1"/>
</dbReference>
<keyword evidence="6" id="KW-0175">Coiled coil</keyword>
<accession>A0A9X3EWE9</accession>
<dbReference type="Proteomes" id="UP001150924">
    <property type="component" value="Unassembled WGS sequence"/>
</dbReference>
<dbReference type="InterPro" id="IPR004358">
    <property type="entry name" value="Sig_transdc_His_kin-like_C"/>
</dbReference>
<dbReference type="Gene3D" id="1.10.287.130">
    <property type="match status" value="1"/>
</dbReference>
<protein>
    <recommendedName>
        <fullName evidence="2">histidine kinase</fullName>
        <ecNumber evidence="2">2.7.13.3</ecNumber>
    </recommendedName>
</protein>
<dbReference type="CDD" id="cd00082">
    <property type="entry name" value="HisKA"/>
    <property type="match status" value="1"/>
</dbReference>
<dbReference type="Gene3D" id="3.30.450.40">
    <property type="match status" value="1"/>
</dbReference>
<evidence type="ECO:0000313" key="10">
    <source>
        <dbReference type="Proteomes" id="UP001150924"/>
    </source>
</evidence>
<gene>
    <name evidence="9" type="ORF">OV079_38440</name>
</gene>
<dbReference type="InterPro" id="IPR003018">
    <property type="entry name" value="GAF"/>
</dbReference>
<dbReference type="PANTHER" id="PTHR43047">
    <property type="entry name" value="TWO-COMPONENT HISTIDINE PROTEIN KINASE"/>
    <property type="match status" value="1"/>
</dbReference>
<feature type="domain" description="Histidine kinase" evidence="8">
    <location>
        <begin position="177"/>
        <end position="400"/>
    </location>
</feature>
<keyword evidence="10" id="KW-1185">Reference proteome</keyword>
<keyword evidence="5 9" id="KW-0418">Kinase</keyword>
<feature type="coiled-coil region" evidence="6">
    <location>
        <begin position="140"/>
        <end position="167"/>
    </location>
</feature>
<comment type="caution">
    <text evidence="9">The sequence shown here is derived from an EMBL/GenBank/DDBJ whole genome shotgun (WGS) entry which is preliminary data.</text>
</comment>
<evidence type="ECO:0000256" key="1">
    <source>
        <dbReference type="ARBA" id="ARBA00000085"/>
    </source>
</evidence>
<evidence type="ECO:0000256" key="5">
    <source>
        <dbReference type="ARBA" id="ARBA00022777"/>
    </source>
</evidence>
<dbReference type="Gene3D" id="3.30.565.10">
    <property type="entry name" value="Histidine kinase-like ATPase, C-terminal domain"/>
    <property type="match status" value="1"/>
</dbReference>
<evidence type="ECO:0000256" key="4">
    <source>
        <dbReference type="ARBA" id="ARBA00022679"/>
    </source>
</evidence>
<keyword evidence="3" id="KW-0597">Phosphoprotein</keyword>
<evidence type="ECO:0000256" key="7">
    <source>
        <dbReference type="SAM" id="MobiDB-lite"/>
    </source>
</evidence>
<dbReference type="GO" id="GO:0000155">
    <property type="term" value="F:phosphorelay sensor kinase activity"/>
    <property type="evidence" value="ECO:0007669"/>
    <property type="project" value="InterPro"/>
</dbReference>
<dbReference type="SMART" id="SM00387">
    <property type="entry name" value="HATPase_c"/>
    <property type="match status" value="1"/>
</dbReference>
<dbReference type="PANTHER" id="PTHR43047:SF72">
    <property type="entry name" value="OSMOSENSING HISTIDINE PROTEIN KINASE SLN1"/>
    <property type="match status" value="1"/>
</dbReference>
<dbReference type="InterPro" id="IPR003594">
    <property type="entry name" value="HATPase_dom"/>
</dbReference>
<organism evidence="9 10">
    <name type="scientific">Nannocystis pusilla</name>
    <dbReference type="NCBI Taxonomy" id="889268"/>
    <lineage>
        <taxon>Bacteria</taxon>
        <taxon>Pseudomonadati</taxon>
        <taxon>Myxococcota</taxon>
        <taxon>Polyangia</taxon>
        <taxon>Nannocystales</taxon>
        <taxon>Nannocystaceae</taxon>
        <taxon>Nannocystis</taxon>
    </lineage>
</organism>
<dbReference type="InterPro" id="IPR005467">
    <property type="entry name" value="His_kinase_dom"/>
</dbReference>
<dbReference type="InterPro" id="IPR003661">
    <property type="entry name" value="HisK_dim/P_dom"/>
</dbReference>
<dbReference type="PROSITE" id="PS50109">
    <property type="entry name" value="HIS_KIN"/>
    <property type="match status" value="1"/>
</dbReference>
<dbReference type="SMART" id="SM00065">
    <property type="entry name" value="GAF"/>
    <property type="match status" value="1"/>
</dbReference>
<dbReference type="InterPro" id="IPR029016">
    <property type="entry name" value="GAF-like_dom_sf"/>
</dbReference>
<evidence type="ECO:0000256" key="3">
    <source>
        <dbReference type="ARBA" id="ARBA00022553"/>
    </source>
</evidence>
<dbReference type="EMBL" id="JAPNKE010000002">
    <property type="protein sequence ID" value="MCY1011341.1"/>
    <property type="molecule type" value="Genomic_DNA"/>
</dbReference>
<proteinExistence type="predicted"/>
<dbReference type="CDD" id="cd16922">
    <property type="entry name" value="HATPase_EvgS-ArcB-TorS-like"/>
    <property type="match status" value="1"/>
</dbReference>
<feature type="region of interest" description="Disordered" evidence="7">
    <location>
        <begin position="472"/>
        <end position="521"/>
    </location>
</feature>
<evidence type="ECO:0000313" key="9">
    <source>
        <dbReference type="EMBL" id="MCY1011341.1"/>
    </source>
</evidence>
<dbReference type="InterPro" id="IPR036097">
    <property type="entry name" value="HisK_dim/P_sf"/>
</dbReference>
<comment type="catalytic activity">
    <reaction evidence="1">
        <text>ATP + protein L-histidine = ADP + protein N-phospho-L-histidine.</text>
        <dbReference type="EC" id="2.7.13.3"/>
    </reaction>
</comment>
<evidence type="ECO:0000259" key="8">
    <source>
        <dbReference type="PROSITE" id="PS50109"/>
    </source>
</evidence>
<dbReference type="SUPFAM" id="SSF55781">
    <property type="entry name" value="GAF domain-like"/>
    <property type="match status" value="1"/>
</dbReference>
<dbReference type="SUPFAM" id="SSF55874">
    <property type="entry name" value="ATPase domain of HSP90 chaperone/DNA topoisomerase II/histidine kinase"/>
    <property type="match status" value="1"/>
</dbReference>
<dbReference type="EC" id="2.7.13.3" evidence="2"/>
<keyword evidence="4" id="KW-0808">Transferase</keyword>
<dbReference type="RefSeq" id="WP_267774599.1">
    <property type="nucleotide sequence ID" value="NZ_JAPNKE010000002.1"/>
</dbReference>
<reference evidence="9" key="1">
    <citation type="submission" date="2022-11" db="EMBL/GenBank/DDBJ databases">
        <title>Minimal conservation of predation-associated metabolite biosynthetic gene clusters underscores biosynthetic potential of Myxococcota including descriptions for ten novel species: Archangium lansinium sp. nov., Myxococcus landrumus sp. nov., Nannocystis bai.</title>
        <authorList>
            <person name="Ahearne A."/>
            <person name="Stevens C."/>
            <person name="Phillips K."/>
        </authorList>
    </citation>
    <scope>NUCLEOTIDE SEQUENCE</scope>
    <source>
        <strain evidence="9">Na p29</strain>
    </source>
</reference>
<dbReference type="InterPro" id="IPR036890">
    <property type="entry name" value="HATPase_C_sf"/>
</dbReference>
<dbReference type="Pfam" id="PF13492">
    <property type="entry name" value="GAF_3"/>
    <property type="match status" value="1"/>
</dbReference>
<dbReference type="FunFam" id="3.30.565.10:FF:000010">
    <property type="entry name" value="Sensor histidine kinase RcsC"/>
    <property type="match status" value="1"/>
</dbReference>
<dbReference type="Pfam" id="PF02518">
    <property type="entry name" value="HATPase_c"/>
    <property type="match status" value="1"/>
</dbReference>
<evidence type="ECO:0000256" key="6">
    <source>
        <dbReference type="SAM" id="Coils"/>
    </source>
</evidence>
<dbReference type="SMART" id="SM00388">
    <property type="entry name" value="HisKA"/>
    <property type="match status" value="1"/>
</dbReference>
<sequence>MIRKSPTPLALPEIVRIVGADAAYLYFYSESTERLHLKSARDAEGKEADLALASAAVLERVRLSREPFAVSGDAAGAEQLDGSPLPPRHMLAAPLLLGHRFFGVIYLDRPLTRGPFTQDDVDILLAIADHLALALETAHTERLELERNTLERRARRLARSNEEALDASRAKSAFIAHMSHELRTPLSAIIGYSELLEDEFNDVVQAGSFIPDMQKIQAAAKHLLSLINNMLDLSKIEAGKMELFLEEFELGEVIDEVSMTARPLIEKNRNTFASRCEEALGPVRLDRVKVRQVLLNLLSNAAKFTSSGEVVLAAHRTATDHGEQLVFTVSDSGIGMSPSQIKRIFQEFAQGSAATTRRYGGTGLGLAISRNFCHLMRGDIEVESALGRGTTFTVRLPVRLAEADLEPPWRWRPPPAWTAKKSRSRRAPRVRESTPGPCEPVASGRPPTAFVVPVATFAVAFTAAVKSCSRPWPETQDAAAVVTRARRPRRGRPPLASVGDVRSTSAAPRERRRARRPSPRALVQIDNVVALRGKLLRSQ</sequence>
<name>A0A9X3EWE9_9BACT</name>
<dbReference type="PRINTS" id="PR00344">
    <property type="entry name" value="BCTRLSENSOR"/>
</dbReference>